<evidence type="ECO:0000313" key="2">
    <source>
        <dbReference type="EMBL" id="ETI30199.1"/>
    </source>
</evidence>
<keyword evidence="3" id="KW-1185">Reference proteome</keyword>
<organism evidence="2 3">
    <name type="scientific">Phytophthora nicotianae P1569</name>
    <dbReference type="NCBI Taxonomy" id="1317065"/>
    <lineage>
        <taxon>Eukaryota</taxon>
        <taxon>Sar</taxon>
        <taxon>Stramenopiles</taxon>
        <taxon>Oomycota</taxon>
        <taxon>Peronosporomycetes</taxon>
        <taxon>Peronosporales</taxon>
        <taxon>Peronosporaceae</taxon>
        <taxon>Phytophthora</taxon>
    </lineage>
</organism>
<evidence type="ECO:0000313" key="3">
    <source>
        <dbReference type="Proteomes" id="UP000018721"/>
    </source>
</evidence>
<dbReference type="AlphaFoldDB" id="V9DTL4"/>
<sequence length="122" mass="13623">MPDDGDEATEETDEDPSALNSTMDTGFTGELTDAMDTATLRTVIRRRILTFVEQFLPLGSAQWEKAQYAYNRNLPAGSLSIGEPFGLTHTSRLQVEPPRSSMLHFNQSKAYRQANARTVTRL</sequence>
<proteinExistence type="predicted"/>
<feature type="region of interest" description="Disordered" evidence="1">
    <location>
        <begin position="1"/>
        <end position="29"/>
    </location>
</feature>
<protein>
    <submittedName>
        <fullName evidence="2">Uncharacterized protein</fullName>
    </submittedName>
</protein>
<name>V9DTL4_PHYNI</name>
<dbReference type="EMBL" id="ANIZ01004348">
    <property type="protein sequence ID" value="ETI30199.1"/>
    <property type="molecule type" value="Genomic_DNA"/>
</dbReference>
<evidence type="ECO:0000256" key="1">
    <source>
        <dbReference type="SAM" id="MobiDB-lite"/>
    </source>
</evidence>
<gene>
    <name evidence="2" type="ORF">F443_22682</name>
</gene>
<dbReference type="HOGENOM" id="CLU_2031286_0_0_1"/>
<comment type="caution">
    <text evidence="2">The sequence shown here is derived from an EMBL/GenBank/DDBJ whole genome shotgun (WGS) entry which is preliminary data.</text>
</comment>
<reference evidence="2 3" key="1">
    <citation type="submission" date="2013-11" db="EMBL/GenBank/DDBJ databases">
        <title>The Genome Sequence of Phytophthora parasitica P1569.</title>
        <authorList>
            <consortium name="The Broad Institute Genomics Platform"/>
            <person name="Russ C."/>
            <person name="Tyler B."/>
            <person name="Panabieres F."/>
            <person name="Shan W."/>
            <person name="Tripathy S."/>
            <person name="Grunwald N."/>
            <person name="Machado M."/>
            <person name="Johnson C.S."/>
            <person name="Arredondo F."/>
            <person name="Hong C."/>
            <person name="Coffey M."/>
            <person name="Young S.K."/>
            <person name="Zeng Q."/>
            <person name="Gargeya S."/>
            <person name="Fitzgerald M."/>
            <person name="Abouelleil A."/>
            <person name="Alvarado L."/>
            <person name="Chapman S.B."/>
            <person name="Gainer-Dewar J."/>
            <person name="Goldberg J."/>
            <person name="Griggs A."/>
            <person name="Gujja S."/>
            <person name="Hansen M."/>
            <person name="Howarth C."/>
            <person name="Imamovic A."/>
            <person name="Ireland A."/>
            <person name="Larimer J."/>
            <person name="McCowan C."/>
            <person name="Murphy C."/>
            <person name="Pearson M."/>
            <person name="Poon T.W."/>
            <person name="Priest M."/>
            <person name="Roberts A."/>
            <person name="Saif S."/>
            <person name="Shea T."/>
            <person name="Sykes S."/>
            <person name="Wortman J."/>
            <person name="Nusbaum C."/>
            <person name="Birren B."/>
        </authorList>
    </citation>
    <scope>NUCLEOTIDE SEQUENCE [LARGE SCALE GENOMIC DNA]</scope>
    <source>
        <strain evidence="2 3">P1569</strain>
    </source>
</reference>
<accession>V9DTL4</accession>
<dbReference type="Proteomes" id="UP000018721">
    <property type="component" value="Unassembled WGS sequence"/>
</dbReference>
<feature type="compositionally biased region" description="Acidic residues" evidence="1">
    <location>
        <begin position="1"/>
        <end position="16"/>
    </location>
</feature>